<gene>
    <name evidence="1" type="ORF">EVA_14078</name>
</gene>
<accession>J9FS87</accession>
<dbReference type="AlphaFoldDB" id="J9FS87"/>
<feature type="non-terminal residue" evidence="1">
    <location>
        <position position="1"/>
    </location>
</feature>
<comment type="caution">
    <text evidence="1">The sequence shown here is derived from an EMBL/GenBank/DDBJ whole genome shotgun (WGS) entry which is preliminary data.</text>
</comment>
<organism evidence="1">
    <name type="scientific">gut metagenome</name>
    <dbReference type="NCBI Taxonomy" id="749906"/>
    <lineage>
        <taxon>unclassified sequences</taxon>
        <taxon>metagenomes</taxon>
        <taxon>organismal metagenomes</taxon>
    </lineage>
</organism>
<protein>
    <submittedName>
        <fullName evidence="1">Uncharacterized protein</fullName>
    </submittedName>
</protein>
<sequence>VMEGIAVKIIRGFASREETLKMGIS</sequence>
<name>J9FS87_9ZZZZ</name>
<evidence type="ECO:0000313" key="1">
    <source>
        <dbReference type="EMBL" id="EJW97816.1"/>
    </source>
</evidence>
<proteinExistence type="predicted"/>
<reference evidence="1" key="1">
    <citation type="journal article" date="2012" name="PLoS ONE">
        <title>Gene sets for utilization of primary and secondary nutrition supplies in the distal gut of endangered iberian lynx.</title>
        <authorList>
            <person name="Alcaide M."/>
            <person name="Messina E."/>
            <person name="Richter M."/>
            <person name="Bargiela R."/>
            <person name="Peplies J."/>
            <person name="Huws S.A."/>
            <person name="Newbold C.J."/>
            <person name="Golyshin P.N."/>
            <person name="Simon M.A."/>
            <person name="Lopez G."/>
            <person name="Yakimov M.M."/>
            <person name="Ferrer M."/>
        </authorList>
    </citation>
    <scope>NUCLEOTIDE SEQUENCE</scope>
</reference>
<dbReference type="EMBL" id="AMCI01004572">
    <property type="protein sequence ID" value="EJW97816.1"/>
    <property type="molecule type" value="Genomic_DNA"/>
</dbReference>